<dbReference type="EMBL" id="SNZH01000004">
    <property type="protein sequence ID" value="TDR45645.1"/>
    <property type="molecule type" value="Genomic_DNA"/>
</dbReference>
<name>A0A4R6Z226_9GAMM</name>
<proteinExistence type="predicted"/>
<accession>A0A4R6Z226</accession>
<sequence length="110" mass="11400">MNTASLRIALALIGLTFALNVSAHDPKEHEKEAAAAKAKPDCAKLKTMDTSKMDPNDPVMKAMMAKCAKADAAGAAQGHGDGHAPAKDAVKDPKKDDKNAPTSTDDHGGH</sequence>
<keyword evidence="4" id="KW-1185">Reference proteome</keyword>
<evidence type="ECO:0000256" key="1">
    <source>
        <dbReference type="SAM" id="MobiDB-lite"/>
    </source>
</evidence>
<evidence type="ECO:0000313" key="3">
    <source>
        <dbReference type="EMBL" id="TDR45645.1"/>
    </source>
</evidence>
<comment type="caution">
    <text evidence="3">The sequence shown here is derived from an EMBL/GenBank/DDBJ whole genome shotgun (WGS) entry which is preliminary data.</text>
</comment>
<feature type="chain" id="PRO_5020954522" description="Pentapeptide MXKDX repeat protein" evidence="2">
    <location>
        <begin position="24"/>
        <end position="110"/>
    </location>
</feature>
<organism evidence="3 4">
    <name type="scientific">Tahibacter aquaticus</name>
    <dbReference type="NCBI Taxonomy" id="520092"/>
    <lineage>
        <taxon>Bacteria</taxon>
        <taxon>Pseudomonadati</taxon>
        <taxon>Pseudomonadota</taxon>
        <taxon>Gammaproteobacteria</taxon>
        <taxon>Lysobacterales</taxon>
        <taxon>Rhodanobacteraceae</taxon>
        <taxon>Tahibacter</taxon>
    </lineage>
</organism>
<dbReference type="AlphaFoldDB" id="A0A4R6Z226"/>
<reference evidence="3 4" key="1">
    <citation type="submission" date="2019-03" db="EMBL/GenBank/DDBJ databases">
        <title>Genomic Encyclopedia of Type Strains, Phase IV (KMG-IV): sequencing the most valuable type-strain genomes for metagenomic binning, comparative biology and taxonomic classification.</title>
        <authorList>
            <person name="Goeker M."/>
        </authorList>
    </citation>
    <scope>NUCLEOTIDE SEQUENCE [LARGE SCALE GENOMIC DNA]</scope>
    <source>
        <strain evidence="3 4">DSM 21667</strain>
    </source>
</reference>
<evidence type="ECO:0000256" key="2">
    <source>
        <dbReference type="SAM" id="SignalP"/>
    </source>
</evidence>
<protein>
    <recommendedName>
        <fullName evidence="5">Pentapeptide MXKDX repeat protein</fullName>
    </recommendedName>
</protein>
<feature type="compositionally biased region" description="Low complexity" evidence="1">
    <location>
        <begin position="68"/>
        <end position="78"/>
    </location>
</feature>
<evidence type="ECO:0000313" key="4">
    <source>
        <dbReference type="Proteomes" id="UP000295293"/>
    </source>
</evidence>
<gene>
    <name evidence="3" type="ORF">DFR29_10473</name>
</gene>
<dbReference type="RefSeq" id="WP_133818018.1">
    <property type="nucleotide sequence ID" value="NZ_SNZH01000004.1"/>
</dbReference>
<evidence type="ECO:0008006" key="5">
    <source>
        <dbReference type="Google" id="ProtNLM"/>
    </source>
</evidence>
<dbReference type="Proteomes" id="UP000295293">
    <property type="component" value="Unassembled WGS sequence"/>
</dbReference>
<feature type="signal peptide" evidence="2">
    <location>
        <begin position="1"/>
        <end position="23"/>
    </location>
</feature>
<feature type="region of interest" description="Disordered" evidence="1">
    <location>
        <begin position="68"/>
        <end position="110"/>
    </location>
</feature>
<keyword evidence="2" id="KW-0732">Signal</keyword>
<feature type="compositionally biased region" description="Basic and acidic residues" evidence="1">
    <location>
        <begin position="80"/>
        <end position="110"/>
    </location>
</feature>